<protein>
    <recommendedName>
        <fullName evidence="3">F-box domain-containing protein</fullName>
    </recommendedName>
</protein>
<dbReference type="EMBL" id="JAYKXP010000072">
    <property type="protein sequence ID" value="KAK7031026.1"/>
    <property type="molecule type" value="Genomic_DNA"/>
</dbReference>
<gene>
    <name evidence="1" type="ORF">VNI00_013816</name>
</gene>
<evidence type="ECO:0008006" key="3">
    <source>
        <dbReference type="Google" id="ProtNLM"/>
    </source>
</evidence>
<evidence type="ECO:0000313" key="1">
    <source>
        <dbReference type="EMBL" id="KAK7031026.1"/>
    </source>
</evidence>
<organism evidence="1 2">
    <name type="scientific">Paramarasmius palmivorus</name>
    <dbReference type="NCBI Taxonomy" id="297713"/>
    <lineage>
        <taxon>Eukaryota</taxon>
        <taxon>Fungi</taxon>
        <taxon>Dikarya</taxon>
        <taxon>Basidiomycota</taxon>
        <taxon>Agaricomycotina</taxon>
        <taxon>Agaricomycetes</taxon>
        <taxon>Agaricomycetidae</taxon>
        <taxon>Agaricales</taxon>
        <taxon>Marasmiineae</taxon>
        <taxon>Marasmiaceae</taxon>
        <taxon>Paramarasmius</taxon>
    </lineage>
</organism>
<comment type="caution">
    <text evidence="1">The sequence shown here is derived from an EMBL/GenBank/DDBJ whole genome shotgun (WGS) entry which is preliminary data.</text>
</comment>
<name>A0AAW0BVY1_9AGAR</name>
<proteinExistence type="predicted"/>
<accession>A0AAW0BVY1</accession>
<evidence type="ECO:0000313" key="2">
    <source>
        <dbReference type="Proteomes" id="UP001383192"/>
    </source>
</evidence>
<dbReference type="Proteomes" id="UP001383192">
    <property type="component" value="Unassembled WGS sequence"/>
</dbReference>
<keyword evidence="2" id="KW-1185">Reference proteome</keyword>
<dbReference type="AlphaFoldDB" id="A0AAW0BVY1"/>
<reference evidence="1 2" key="1">
    <citation type="submission" date="2024-01" db="EMBL/GenBank/DDBJ databases">
        <title>A draft genome for a cacao thread blight-causing isolate of Paramarasmius palmivorus.</title>
        <authorList>
            <person name="Baruah I.K."/>
            <person name="Bukari Y."/>
            <person name="Amoako-Attah I."/>
            <person name="Meinhardt L.W."/>
            <person name="Bailey B.A."/>
            <person name="Cohen S.P."/>
        </authorList>
    </citation>
    <scope>NUCLEOTIDE SEQUENCE [LARGE SCALE GENOMIC DNA]</scope>
    <source>
        <strain evidence="1 2">GH-12</strain>
    </source>
</reference>
<sequence>MASFPSSFNHVLRTNYAPSPDELTAIRKLISGPEEKIRLLNEKISELQAERDDLQSFVDDHRALLSPARRLPRDVVAEIFLRCLSTARLPTCDVTTSPLLLTTICRYWREVAITTPRLWRAVHFVLPTLIGYTMHHGFRNLVRFRKGGLQLWLCRAGSVPLTISCYAPVDDPKPQNVREELQTMYTEHLEILSRYSAQWQALYLSHIPQELLSPIRVLNASDVPFLRTLSLNVNGCDFARPWMSSSGENSLLNLMRAPSLRALHLRHEWGELLSTGGI</sequence>